<dbReference type="EMBL" id="LR797157">
    <property type="protein sequence ID" value="CAB4190881.1"/>
    <property type="molecule type" value="Genomic_DNA"/>
</dbReference>
<evidence type="ECO:0000313" key="6">
    <source>
        <dbReference type="EMBL" id="CAB4211232.1"/>
    </source>
</evidence>
<proteinExistence type="predicted"/>
<evidence type="ECO:0000313" key="5">
    <source>
        <dbReference type="EMBL" id="CAB4190881.1"/>
    </source>
</evidence>
<accession>A0A6J7XFA4</accession>
<dbReference type="EMBL" id="LR796945">
    <property type="protein sequence ID" value="CAB4177170.1"/>
    <property type="molecule type" value="Genomic_DNA"/>
</dbReference>
<dbReference type="EMBL" id="LR796860">
    <property type="protein sequence ID" value="CAB4170806.1"/>
    <property type="molecule type" value="Genomic_DNA"/>
</dbReference>
<reference evidence="8" key="1">
    <citation type="submission" date="2020-05" db="EMBL/GenBank/DDBJ databases">
        <authorList>
            <person name="Chiriac C."/>
            <person name="Salcher M."/>
            <person name="Ghai R."/>
            <person name="Kavagutti S V."/>
        </authorList>
    </citation>
    <scope>NUCLEOTIDE SEQUENCE</scope>
</reference>
<dbReference type="EMBL" id="LR797021">
    <property type="protein sequence ID" value="CAB4181284.1"/>
    <property type="molecule type" value="Genomic_DNA"/>
</dbReference>
<evidence type="ECO:0000313" key="8">
    <source>
        <dbReference type="EMBL" id="CAB5227792.1"/>
    </source>
</evidence>
<organism evidence="8">
    <name type="scientific">uncultured Caudovirales phage</name>
    <dbReference type="NCBI Taxonomy" id="2100421"/>
    <lineage>
        <taxon>Viruses</taxon>
        <taxon>Duplodnaviria</taxon>
        <taxon>Heunggongvirae</taxon>
        <taxon>Uroviricota</taxon>
        <taxon>Caudoviricetes</taxon>
        <taxon>Peduoviridae</taxon>
        <taxon>Maltschvirus</taxon>
        <taxon>Maltschvirus maltsch</taxon>
    </lineage>
</organism>
<dbReference type="EMBL" id="LR797518">
    <property type="protein sequence ID" value="CAB4222805.1"/>
    <property type="molecule type" value="Genomic_DNA"/>
</dbReference>
<evidence type="ECO:0000313" key="4">
    <source>
        <dbReference type="EMBL" id="CAB4181284.1"/>
    </source>
</evidence>
<evidence type="ECO:0000313" key="2">
    <source>
        <dbReference type="EMBL" id="CAB4170806.1"/>
    </source>
</evidence>
<sequence length="82" mass="8494">MSIKVSVNSSPGNRVSINSQNRDTIRTISVGIATGGGGGASILSELTDVRAVSPANNNTLVYDSATQKYVVRELPVLNGGTF</sequence>
<dbReference type="EMBL" id="LR798378">
    <property type="protein sequence ID" value="CAB5227792.1"/>
    <property type="molecule type" value="Genomic_DNA"/>
</dbReference>
<evidence type="ECO:0000256" key="1">
    <source>
        <dbReference type="SAM" id="MobiDB-lite"/>
    </source>
</evidence>
<dbReference type="EMBL" id="LR797369">
    <property type="protein sequence ID" value="CAB4211232.1"/>
    <property type="molecule type" value="Genomic_DNA"/>
</dbReference>
<name>A0A6J7XFA4_9CAUD</name>
<protein>
    <submittedName>
        <fullName evidence="8">Uncharacterized protein</fullName>
    </submittedName>
</protein>
<evidence type="ECO:0000313" key="3">
    <source>
        <dbReference type="EMBL" id="CAB4177170.1"/>
    </source>
</evidence>
<gene>
    <name evidence="4" type="ORF">UFOVP1065_19</name>
    <name evidence="5" type="ORF">UFOVP1198_221</name>
    <name evidence="6" type="ORF">UFOVP1418_213</name>
    <name evidence="8" type="ORF">UFOVP1524_170</name>
    <name evidence="7" type="ORF">UFOVP1651_170</name>
    <name evidence="2" type="ORF">UFOVP908_148</name>
    <name evidence="3" type="ORF">UFOVP990_221</name>
</gene>
<evidence type="ECO:0000313" key="7">
    <source>
        <dbReference type="EMBL" id="CAB4222805.1"/>
    </source>
</evidence>
<feature type="region of interest" description="Disordered" evidence="1">
    <location>
        <begin position="1"/>
        <end position="20"/>
    </location>
</feature>